<keyword evidence="7" id="KW-0597">Phosphoprotein</keyword>
<dbReference type="SMART" id="SM00382">
    <property type="entry name" value="AAA"/>
    <property type="match status" value="1"/>
</dbReference>
<dbReference type="InterPro" id="IPR058031">
    <property type="entry name" value="AAA_lid_NorR"/>
</dbReference>
<keyword evidence="1" id="KW-0547">Nucleotide-binding</keyword>
<dbReference type="FunFam" id="3.40.50.300:FF:000006">
    <property type="entry name" value="DNA-binding transcriptional regulator NtrC"/>
    <property type="match status" value="1"/>
</dbReference>
<dbReference type="PANTHER" id="PTHR32071">
    <property type="entry name" value="TRANSCRIPTIONAL REGULATORY PROTEIN"/>
    <property type="match status" value="1"/>
</dbReference>
<dbReference type="InterPro" id="IPR009057">
    <property type="entry name" value="Homeodomain-like_sf"/>
</dbReference>
<evidence type="ECO:0000256" key="2">
    <source>
        <dbReference type="ARBA" id="ARBA00022840"/>
    </source>
</evidence>
<dbReference type="Pfam" id="PF02954">
    <property type="entry name" value="HTH_8"/>
    <property type="match status" value="1"/>
</dbReference>
<dbReference type="CDD" id="cd00009">
    <property type="entry name" value="AAA"/>
    <property type="match status" value="1"/>
</dbReference>
<gene>
    <name evidence="10" type="ORF">DLJ53_13390</name>
</gene>
<dbReference type="InterPro" id="IPR011006">
    <property type="entry name" value="CheY-like_superfamily"/>
</dbReference>
<dbReference type="Pfam" id="PF00158">
    <property type="entry name" value="Sigma54_activat"/>
    <property type="match status" value="1"/>
</dbReference>
<evidence type="ECO:0000256" key="3">
    <source>
        <dbReference type="ARBA" id="ARBA00023012"/>
    </source>
</evidence>
<dbReference type="Gene3D" id="3.40.50.2300">
    <property type="match status" value="1"/>
</dbReference>
<organism evidence="10 11">
    <name type="scientific">Acuticoccus sediminis</name>
    <dbReference type="NCBI Taxonomy" id="2184697"/>
    <lineage>
        <taxon>Bacteria</taxon>
        <taxon>Pseudomonadati</taxon>
        <taxon>Pseudomonadota</taxon>
        <taxon>Alphaproteobacteria</taxon>
        <taxon>Hyphomicrobiales</taxon>
        <taxon>Amorphaceae</taxon>
        <taxon>Acuticoccus</taxon>
    </lineage>
</organism>
<dbReference type="InterPro" id="IPR001789">
    <property type="entry name" value="Sig_transdc_resp-reg_receiver"/>
</dbReference>
<accession>A0A8B2NTR4</accession>
<evidence type="ECO:0000259" key="8">
    <source>
        <dbReference type="PROSITE" id="PS50045"/>
    </source>
</evidence>
<dbReference type="OrthoDB" id="9802388at2"/>
<evidence type="ECO:0000256" key="7">
    <source>
        <dbReference type="PROSITE-ProRule" id="PRU00169"/>
    </source>
</evidence>
<dbReference type="GO" id="GO:0000160">
    <property type="term" value="P:phosphorelay signal transduction system"/>
    <property type="evidence" value="ECO:0007669"/>
    <property type="project" value="UniProtKB-KW"/>
</dbReference>
<reference evidence="10 11" key="1">
    <citation type="submission" date="2018-05" db="EMBL/GenBank/DDBJ databases">
        <title>Acuticoccus sediminis sp. nov., isolated from deep-sea sediment of Indian Ocean.</title>
        <authorList>
            <person name="Liu X."/>
            <person name="Lai Q."/>
            <person name="Du Y."/>
            <person name="Sun F."/>
            <person name="Zhang X."/>
            <person name="Wang S."/>
            <person name="Shao Z."/>
        </authorList>
    </citation>
    <scope>NUCLEOTIDE SEQUENCE [LARGE SCALE GENOMIC DNA]</scope>
    <source>
        <strain evidence="10 11">PTG4-2</strain>
    </source>
</reference>
<dbReference type="Gene3D" id="1.10.10.60">
    <property type="entry name" value="Homeodomain-like"/>
    <property type="match status" value="1"/>
</dbReference>
<keyword evidence="11" id="KW-1185">Reference proteome</keyword>
<dbReference type="RefSeq" id="WP_111345898.1">
    <property type="nucleotide sequence ID" value="NZ_QHHQ01000002.1"/>
</dbReference>
<dbReference type="PANTHER" id="PTHR32071:SF57">
    <property type="entry name" value="C4-DICARBOXYLATE TRANSPORT TRANSCRIPTIONAL REGULATORY PROTEIN DCTD"/>
    <property type="match status" value="1"/>
</dbReference>
<keyword evidence="6" id="KW-0804">Transcription</keyword>
<dbReference type="Gene3D" id="1.10.8.60">
    <property type="match status" value="1"/>
</dbReference>
<dbReference type="PRINTS" id="PR01590">
    <property type="entry name" value="HTHFIS"/>
</dbReference>
<dbReference type="SUPFAM" id="SSF46689">
    <property type="entry name" value="Homeodomain-like"/>
    <property type="match status" value="1"/>
</dbReference>
<evidence type="ECO:0000256" key="4">
    <source>
        <dbReference type="ARBA" id="ARBA00023015"/>
    </source>
</evidence>
<dbReference type="GO" id="GO:0006355">
    <property type="term" value="P:regulation of DNA-templated transcription"/>
    <property type="evidence" value="ECO:0007669"/>
    <property type="project" value="InterPro"/>
</dbReference>
<dbReference type="InterPro" id="IPR025944">
    <property type="entry name" value="Sigma_54_int_dom_CS"/>
</dbReference>
<evidence type="ECO:0000313" key="10">
    <source>
        <dbReference type="EMBL" id="RAI02351.1"/>
    </source>
</evidence>
<keyword evidence="5" id="KW-0010">Activator</keyword>
<feature type="domain" description="Sigma-54 factor interaction" evidence="8">
    <location>
        <begin position="135"/>
        <end position="364"/>
    </location>
</feature>
<name>A0A8B2NTR4_9HYPH</name>
<dbReference type="PROSITE" id="PS50110">
    <property type="entry name" value="RESPONSE_REGULATORY"/>
    <property type="match status" value="1"/>
</dbReference>
<dbReference type="Gene3D" id="3.40.50.300">
    <property type="entry name" value="P-loop containing nucleotide triphosphate hydrolases"/>
    <property type="match status" value="1"/>
</dbReference>
<dbReference type="GO" id="GO:0005524">
    <property type="term" value="F:ATP binding"/>
    <property type="evidence" value="ECO:0007669"/>
    <property type="project" value="UniProtKB-KW"/>
</dbReference>
<evidence type="ECO:0000256" key="6">
    <source>
        <dbReference type="ARBA" id="ARBA00023163"/>
    </source>
</evidence>
<evidence type="ECO:0000256" key="5">
    <source>
        <dbReference type="ARBA" id="ARBA00023159"/>
    </source>
</evidence>
<dbReference type="InterPro" id="IPR002078">
    <property type="entry name" value="Sigma_54_int"/>
</dbReference>
<dbReference type="GO" id="GO:0043565">
    <property type="term" value="F:sequence-specific DNA binding"/>
    <property type="evidence" value="ECO:0007669"/>
    <property type="project" value="InterPro"/>
</dbReference>
<evidence type="ECO:0000256" key="1">
    <source>
        <dbReference type="ARBA" id="ARBA00022741"/>
    </source>
</evidence>
<dbReference type="SUPFAM" id="SSF52540">
    <property type="entry name" value="P-loop containing nucleoside triphosphate hydrolases"/>
    <property type="match status" value="1"/>
</dbReference>
<evidence type="ECO:0000259" key="9">
    <source>
        <dbReference type="PROSITE" id="PS50110"/>
    </source>
</evidence>
<keyword evidence="4" id="KW-0805">Transcription regulation</keyword>
<dbReference type="Pfam" id="PF25601">
    <property type="entry name" value="AAA_lid_14"/>
    <property type="match status" value="1"/>
</dbReference>
<dbReference type="Proteomes" id="UP000249590">
    <property type="component" value="Unassembled WGS sequence"/>
</dbReference>
<protein>
    <submittedName>
        <fullName evidence="10">Sigma-54-dependent Fis family transcriptional regulator</fullName>
    </submittedName>
</protein>
<sequence>MTEARPNLILVEDDEILGASLEDRLGLEGFAVTWVKSAREAARTIRRVRPDAVICDIRLPDGDGDDVMRDQFQSIGMVPIVFMTGYGSIDHAVRLVREGAWHYLTKPFSIDDLIATLNAAAHRFADASPAAGDTPLGVSPQMTDLARTLKRVADTDLPVLLLGETGTGKEIAARHLHGAGARAGQPFVAVNCGALQPELAESTIFGHEKGAFTGAAGGHVGVAEEAGTGTLFLDEVGELPLSLQVKLLRLLETGEFRRLGGRRDLSFRGRVVCATNRDLAAMVAEGSFREDLWFRINVVSCTLAPLRERPQDIERHLATRLAQATKRFDRPRLAFGTDALDVARRHGWPGNVRELINRVDRAAALAEGDTITAADLFPEAAARVEAGDEAVVGSEVSLSEARRAAEREHILRALERSEGVQSEAARRLGISRTTLWEKMTRYGLPSRPDPEG</sequence>
<keyword evidence="2" id="KW-0067">ATP-binding</keyword>
<dbReference type="InterPro" id="IPR002197">
    <property type="entry name" value="HTH_Fis"/>
</dbReference>
<feature type="domain" description="Response regulatory" evidence="9">
    <location>
        <begin position="7"/>
        <end position="121"/>
    </location>
</feature>
<dbReference type="EMBL" id="QHHQ01000002">
    <property type="protein sequence ID" value="RAI02351.1"/>
    <property type="molecule type" value="Genomic_DNA"/>
</dbReference>
<proteinExistence type="predicted"/>
<dbReference type="InterPro" id="IPR027417">
    <property type="entry name" value="P-loop_NTPase"/>
</dbReference>
<comment type="caution">
    <text evidence="10">The sequence shown here is derived from an EMBL/GenBank/DDBJ whole genome shotgun (WGS) entry which is preliminary data.</text>
</comment>
<dbReference type="SMART" id="SM00448">
    <property type="entry name" value="REC"/>
    <property type="match status" value="1"/>
</dbReference>
<dbReference type="SUPFAM" id="SSF52172">
    <property type="entry name" value="CheY-like"/>
    <property type="match status" value="1"/>
</dbReference>
<dbReference type="PROSITE" id="PS50045">
    <property type="entry name" value="SIGMA54_INTERACT_4"/>
    <property type="match status" value="1"/>
</dbReference>
<keyword evidence="3" id="KW-0902">Two-component regulatory system</keyword>
<dbReference type="InterPro" id="IPR003593">
    <property type="entry name" value="AAA+_ATPase"/>
</dbReference>
<feature type="modified residue" description="4-aspartylphosphate" evidence="7">
    <location>
        <position position="56"/>
    </location>
</feature>
<dbReference type="AlphaFoldDB" id="A0A8B2NTR4"/>
<dbReference type="Pfam" id="PF00072">
    <property type="entry name" value="Response_reg"/>
    <property type="match status" value="1"/>
</dbReference>
<evidence type="ECO:0000313" key="11">
    <source>
        <dbReference type="Proteomes" id="UP000249590"/>
    </source>
</evidence>
<dbReference type="PROSITE" id="PS00688">
    <property type="entry name" value="SIGMA54_INTERACT_3"/>
    <property type="match status" value="1"/>
</dbReference>